<accession>A0A928Z4R4</accession>
<keyword evidence="4" id="KW-1185">Reference proteome</keyword>
<keyword evidence="1" id="KW-0472">Membrane</keyword>
<feature type="transmembrane region" description="Helical" evidence="1">
    <location>
        <begin position="43"/>
        <end position="62"/>
    </location>
</feature>
<evidence type="ECO:0000259" key="2">
    <source>
        <dbReference type="Pfam" id="PF13548"/>
    </source>
</evidence>
<protein>
    <submittedName>
        <fullName evidence="3">DUF4126 domain-containing protein</fullName>
    </submittedName>
</protein>
<keyword evidence="1" id="KW-1133">Transmembrane helix</keyword>
<feature type="transmembrane region" description="Helical" evidence="1">
    <location>
        <begin position="98"/>
        <end position="119"/>
    </location>
</feature>
<dbReference type="Proteomes" id="UP000625316">
    <property type="component" value="Unassembled WGS sequence"/>
</dbReference>
<comment type="caution">
    <text evidence="3">The sequence shown here is derived from an EMBL/GenBank/DDBJ whole genome shotgun (WGS) entry which is preliminary data.</text>
</comment>
<dbReference type="RefSeq" id="WP_264326855.1">
    <property type="nucleotide sequence ID" value="NZ_JADEXQ010000085.1"/>
</dbReference>
<sequence length="191" mass="20767">MLEILLAVLSGSAAVGMRIALPLLVIAIYSEALWARIPLLSQLAPPIVFGILASWSILELVASKDRLGQRLLQALELVLSPVIGALVGIAIAKGMGVIGSQVLVLAALSGVFALVLQLLQVGWTYRLRRVPLWILFGQDLICVILTLFAFGAPKEGGLIALLMLWLAIRSAVQWQRWYREGRKSKPVKLPD</sequence>
<feature type="domain" description="DUF4126" evidence="2">
    <location>
        <begin position="5"/>
        <end position="171"/>
    </location>
</feature>
<feature type="transmembrane region" description="Helical" evidence="1">
    <location>
        <begin position="131"/>
        <end position="150"/>
    </location>
</feature>
<feature type="transmembrane region" description="Helical" evidence="1">
    <location>
        <begin position="74"/>
        <end position="92"/>
    </location>
</feature>
<dbReference type="AlphaFoldDB" id="A0A928Z4R4"/>
<dbReference type="EMBL" id="JADEXQ010000085">
    <property type="protein sequence ID" value="MBE9032029.1"/>
    <property type="molecule type" value="Genomic_DNA"/>
</dbReference>
<reference evidence="3" key="1">
    <citation type="submission" date="2020-10" db="EMBL/GenBank/DDBJ databases">
        <authorList>
            <person name="Castelo-Branco R."/>
            <person name="Eusebio N."/>
            <person name="Adriana R."/>
            <person name="Vieira A."/>
            <person name="Brugerolle De Fraissinette N."/>
            <person name="Rezende De Castro R."/>
            <person name="Schneider M.P."/>
            <person name="Vasconcelos V."/>
            <person name="Leao P.N."/>
        </authorList>
    </citation>
    <scope>NUCLEOTIDE SEQUENCE</scope>
    <source>
        <strain evidence="3">LEGE 11480</strain>
    </source>
</reference>
<name>A0A928Z4R4_9CYAN</name>
<feature type="transmembrane region" description="Helical" evidence="1">
    <location>
        <begin position="156"/>
        <end position="172"/>
    </location>
</feature>
<dbReference type="InterPro" id="IPR025196">
    <property type="entry name" value="DUF4126"/>
</dbReference>
<evidence type="ECO:0000256" key="1">
    <source>
        <dbReference type="SAM" id="Phobius"/>
    </source>
</evidence>
<evidence type="ECO:0000313" key="4">
    <source>
        <dbReference type="Proteomes" id="UP000625316"/>
    </source>
</evidence>
<proteinExistence type="predicted"/>
<evidence type="ECO:0000313" key="3">
    <source>
        <dbReference type="EMBL" id="MBE9032029.1"/>
    </source>
</evidence>
<keyword evidence="1" id="KW-0812">Transmembrane</keyword>
<dbReference type="Pfam" id="PF13548">
    <property type="entry name" value="DUF4126"/>
    <property type="match status" value="1"/>
</dbReference>
<gene>
    <name evidence="3" type="ORF">IQ266_20025</name>
</gene>
<organism evidence="3 4">
    <name type="scientific">Romeriopsis navalis LEGE 11480</name>
    <dbReference type="NCBI Taxonomy" id="2777977"/>
    <lineage>
        <taxon>Bacteria</taxon>
        <taxon>Bacillati</taxon>
        <taxon>Cyanobacteriota</taxon>
        <taxon>Cyanophyceae</taxon>
        <taxon>Leptolyngbyales</taxon>
        <taxon>Leptolyngbyaceae</taxon>
        <taxon>Romeriopsis</taxon>
        <taxon>Romeriopsis navalis</taxon>
    </lineage>
</organism>